<evidence type="ECO:0000313" key="5">
    <source>
        <dbReference type="Proteomes" id="UP000501107"/>
    </source>
</evidence>
<dbReference type="Proteomes" id="UP000501107">
    <property type="component" value="Plasmid unnamed3"/>
</dbReference>
<dbReference type="KEGG" id="btw:BF38_6073"/>
<dbReference type="Proteomes" id="UP001181533">
    <property type="component" value="Unassembled WGS sequence"/>
</dbReference>
<sequence length="715" mass="81624">MLQNGELQVSELESYKNYGENNQVLSIQTYVDSFFTTKLENVSEHKIEFRNLKGELERVGVSAISSLRLYKCATLEQYGIEYAKDYTETGQYISITGIGNQITKVKRVISVDGLYFYVEKLDGGEEKVNRIDVKVMELAPIEQEDIEKLLKTVKALKELETHKNYYEDENKVIKLVNSKGIFYLTTIFDVSPKTNSVYGKDIEHRHLNISSPFDEVKLLHLKPLEDYGVMPLENYYNNDKILKVTLSNGDTEYLKDIQTITIAYYYATSFDSETKTIKREDVVNIEILDMIDGVIQEDTNTSRPTTLKSMLQEKPIQTAKDYSLDSRLVKVTTDASEMYFKFIDNVDEKDVVLRGMGEDDRPYVIPYYRILDIEVVPKVLENVESNDDGLKLGEIEVGKHYGLEDKVINIVTEDGDYLVYGVSEIEGDSMYCMTTDYDNIEIPLRDVRHVAMHTRYNLEKWGIVPSLDYSTENMYVKVTFNNGETVVADSVSHIDVIYYRLLDAVGKPVKVSCENVRNMEVHERGNHMPVSKGIKLLMVGNVKIGTDYSEEEKEIIVKTSNVKHIFKLCVGVSTGNESIAFLNHEDIRKDVPVSDILKVYLKDIKTTGLKAIPLNLNSEPSTEKEETPHEDDFDVSDLFNLTDDVFEYYGVEEGKDYRKESKLLQVKLEDNVLVFANLESDMEGWVAGRQFGSITTSVPVSKIKDIKVVDIADLM</sequence>
<evidence type="ECO:0000313" key="3">
    <source>
        <dbReference type="EMBL" id="QKH22922.1"/>
    </source>
</evidence>
<keyword evidence="3" id="KW-0614">Plasmid</keyword>
<name>A0A0B5NNY5_BACTU</name>
<reference evidence="2" key="2">
    <citation type="submission" date="2019-07" db="EMBL/GenBank/DDBJ databases">
        <title>Phylogenomic Reclassification of ATCC Bacillus Strains and Various Taxa within the Genus Bacillus.</title>
        <authorList>
            <person name="Riojas M.A."/>
            <person name="Frank A.M."/>
            <person name="Fenn S.L."/>
            <person name="King S.P."/>
            <person name="Brower S.M."/>
            <person name="Hazbon M.H."/>
        </authorList>
    </citation>
    <scope>NUCLEOTIDE SEQUENCE</scope>
    <source>
        <strain evidence="2">ATCC 35646</strain>
    </source>
</reference>
<accession>A0A0B5NNY5</accession>
<dbReference type="EMBL" id="CP009334">
    <property type="protein sequence ID" value="AJG73833.1"/>
    <property type="molecule type" value="Genomic_DNA"/>
</dbReference>
<gene>
    <name evidence="1" type="ORF">BF38_6073</name>
    <name evidence="2" type="ORF">FO599_00585</name>
    <name evidence="3" type="ORF">FOC89_02780</name>
</gene>
<evidence type="ECO:0000313" key="1">
    <source>
        <dbReference type="EMBL" id="AJG73833.1"/>
    </source>
</evidence>
<evidence type="ECO:0000313" key="4">
    <source>
        <dbReference type="Proteomes" id="UP000031876"/>
    </source>
</evidence>
<reference evidence="3 5" key="3">
    <citation type="submission" date="2020-05" db="EMBL/GenBank/DDBJ databases">
        <title>FDA dAtabase for Regulatory Grade micrObial Sequences (FDA-ARGOS): Supporting development and validation of Infectious Disease Dx tests.</title>
        <authorList>
            <person name="Nelson B."/>
            <person name="Plummer A."/>
            <person name="Tallon L."/>
            <person name="Sadzewicz L."/>
            <person name="Zhao X."/>
            <person name="Vavikolanu K."/>
            <person name="Mehta A."/>
            <person name="Aluvathingal J."/>
            <person name="Nadendla S."/>
            <person name="Myers T."/>
            <person name="Yan Y."/>
            <person name="Sichtig H."/>
        </authorList>
    </citation>
    <scope>NUCLEOTIDE SEQUENCE [LARGE SCALE GENOMIC DNA]</scope>
    <source>
        <strain evidence="3 5">FDAARGOS_795</strain>
        <plasmid evidence="3 5">unnamed3</plasmid>
    </source>
</reference>
<organism evidence="3 5">
    <name type="scientific">Bacillus thuringiensis</name>
    <dbReference type="NCBI Taxonomy" id="1428"/>
    <lineage>
        <taxon>Bacteria</taxon>
        <taxon>Bacillati</taxon>
        <taxon>Bacillota</taxon>
        <taxon>Bacilli</taxon>
        <taxon>Bacillales</taxon>
        <taxon>Bacillaceae</taxon>
        <taxon>Bacillus</taxon>
        <taxon>Bacillus cereus group</taxon>
    </lineage>
</organism>
<proteinExistence type="predicted"/>
<geneLocation type="plasmid" evidence="1 4">
    <name>2</name>
</geneLocation>
<dbReference type="Proteomes" id="UP000031876">
    <property type="component" value="Plasmid 2"/>
</dbReference>
<geneLocation type="plasmid" evidence="3 5">
    <name>unnamed3</name>
</geneLocation>
<evidence type="ECO:0000313" key="2">
    <source>
        <dbReference type="EMBL" id="MDR4174625.1"/>
    </source>
</evidence>
<dbReference type="EMBL" id="VKQN01000001">
    <property type="protein sequence ID" value="MDR4174625.1"/>
    <property type="molecule type" value="Genomic_DNA"/>
</dbReference>
<dbReference type="RefSeq" id="WP_000939983.1">
    <property type="nucleotide sequence ID" value="NZ_CP009334.1"/>
</dbReference>
<reference evidence="1 4" key="1">
    <citation type="journal article" date="2015" name="Genome Announc.">
        <title>Complete genome sequences for 35 biothreat assay-relevant bacillus species.</title>
        <authorList>
            <person name="Johnson S.L."/>
            <person name="Daligault H.E."/>
            <person name="Davenport K.W."/>
            <person name="Jaissle J."/>
            <person name="Frey K.G."/>
            <person name="Ladner J.T."/>
            <person name="Broomall S.M."/>
            <person name="Bishop-Lilly K.A."/>
            <person name="Bruce D.C."/>
            <person name="Gibbons H.S."/>
            <person name="Coyne S.R."/>
            <person name="Lo C.C."/>
            <person name="Meincke L."/>
            <person name="Munk A.C."/>
            <person name="Koroleva G.I."/>
            <person name="Rosenzweig C.N."/>
            <person name="Palacios G.F."/>
            <person name="Redden C.L."/>
            <person name="Minogue T.D."/>
            <person name="Chain P.S."/>
        </authorList>
    </citation>
    <scope>NUCLEOTIDE SEQUENCE [LARGE SCALE GENOMIC DNA]</scope>
    <source>
        <strain evidence="1 4">HD1011</strain>
        <plasmid evidence="1 4">2</plasmid>
    </source>
</reference>
<dbReference type="AlphaFoldDB" id="A0A0B5NNY5"/>
<dbReference type="EMBL" id="CP053979">
    <property type="protein sequence ID" value="QKH22922.1"/>
    <property type="molecule type" value="Genomic_DNA"/>
</dbReference>
<protein>
    <submittedName>
        <fullName evidence="3">Uncharacterized protein</fullName>
    </submittedName>
</protein>